<dbReference type="AlphaFoldDB" id="A0A422P8T5"/>
<sequence length="260" mass="27240">MKSVASHFLTTPYAGDEAVEARSRGCKQTAASVPCSTAMGARADDVARRVCYPPHSGSVSAPRPAFIGPLLRSPRVGETVVLLDGVPCGAVCLSGRVVRCEGPQRNGSASALRPYTDLLISDTTGIISVMQLHRTRTEASAGAALEDDASSSTGGVAELVGNADWDTICENDYVVVVGWLAFADASKEVRRLLQGAVDFVTGGDGTKADGNCFCVRGGVRLITDMNEIHFWALAALETHVRLLRRANDPAPPLRVGGCGA</sequence>
<reference evidence="1 2" key="1">
    <citation type="journal article" date="2018" name="BMC Genomics">
        <title>Genomic comparison of Trypanosoma conorhini and Trypanosoma rangeli to Trypanosoma cruzi strains of high and low virulence.</title>
        <authorList>
            <person name="Bradwell K.R."/>
            <person name="Koparde V.N."/>
            <person name="Matveyev A.V."/>
            <person name="Serrano M.G."/>
            <person name="Alves J.M."/>
            <person name="Parikh H."/>
            <person name="Huang B."/>
            <person name="Lee V."/>
            <person name="Espinosa-Alvarez O."/>
            <person name="Ortiz P.A."/>
            <person name="Costa-Martins A.G."/>
            <person name="Teixeira M.M."/>
            <person name="Buck G.A."/>
        </authorList>
    </citation>
    <scope>NUCLEOTIDE SEQUENCE [LARGE SCALE GENOMIC DNA]</scope>
    <source>
        <strain evidence="1 2">025E</strain>
    </source>
</reference>
<name>A0A422P8T5_9TRYP</name>
<evidence type="ECO:0000313" key="2">
    <source>
        <dbReference type="Proteomes" id="UP000284403"/>
    </source>
</evidence>
<proteinExistence type="predicted"/>
<accession>A0A422P8T5</accession>
<keyword evidence="2" id="KW-1185">Reference proteome</keyword>
<evidence type="ECO:0000313" key="1">
    <source>
        <dbReference type="EMBL" id="RNF14108.1"/>
    </source>
</evidence>
<organism evidence="1 2">
    <name type="scientific">Trypanosoma conorhini</name>
    <dbReference type="NCBI Taxonomy" id="83891"/>
    <lineage>
        <taxon>Eukaryota</taxon>
        <taxon>Discoba</taxon>
        <taxon>Euglenozoa</taxon>
        <taxon>Kinetoplastea</taxon>
        <taxon>Metakinetoplastina</taxon>
        <taxon>Trypanosomatida</taxon>
        <taxon>Trypanosomatidae</taxon>
        <taxon>Trypanosoma</taxon>
    </lineage>
</organism>
<protein>
    <submittedName>
        <fullName evidence="1">Uncharacterized protein</fullName>
    </submittedName>
</protein>
<dbReference type="RefSeq" id="XP_029227041.1">
    <property type="nucleotide sequence ID" value="XM_029372832.1"/>
</dbReference>
<dbReference type="GeneID" id="40319553"/>
<dbReference type="Proteomes" id="UP000284403">
    <property type="component" value="Unassembled WGS sequence"/>
</dbReference>
<dbReference type="EMBL" id="MKKU01000377">
    <property type="protein sequence ID" value="RNF14108.1"/>
    <property type="molecule type" value="Genomic_DNA"/>
</dbReference>
<gene>
    <name evidence="1" type="ORF">Tco025E_05942</name>
</gene>
<comment type="caution">
    <text evidence="1">The sequence shown here is derived from an EMBL/GenBank/DDBJ whole genome shotgun (WGS) entry which is preliminary data.</text>
</comment>
<dbReference type="InterPro" id="IPR012340">
    <property type="entry name" value="NA-bd_OB-fold"/>
</dbReference>
<dbReference type="OrthoDB" id="249877at2759"/>
<dbReference type="Gene3D" id="2.40.50.140">
    <property type="entry name" value="Nucleic acid-binding proteins"/>
    <property type="match status" value="1"/>
</dbReference>